<dbReference type="PANTHER" id="PTHR43128:SF16">
    <property type="entry name" value="L-LACTATE DEHYDROGENASE"/>
    <property type="match status" value="1"/>
</dbReference>
<dbReference type="UniPathway" id="UPA00554">
    <property type="reaction ID" value="UER00611"/>
</dbReference>
<dbReference type="GO" id="GO:0006096">
    <property type="term" value="P:glycolytic process"/>
    <property type="evidence" value="ECO:0007669"/>
    <property type="project" value="UniProtKB-UniRule"/>
</dbReference>
<dbReference type="PANTHER" id="PTHR43128">
    <property type="entry name" value="L-2-HYDROXYCARBOXYLATE DEHYDROGENASE (NAD(P)(+))"/>
    <property type="match status" value="1"/>
</dbReference>
<evidence type="ECO:0000256" key="5">
    <source>
        <dbReference type="ARBA" id="ARBA00023027"/>
    </source>
</evidence>
<dbReference type="PRINTS" id="PR00086">
    <property type="entry name" value="LLDHDRGNASE"/>
</dbReference>
<evidence type="ECO:0000256" key="10">
    <source>
        <dbReference type="RuleBase" id="RU003369"/>
    </source>
</evidence>
<feature type="binding site" evidence="9">
    <location>
        <begin position="149"/>
        <end position="151"/>
    </location>
    <ligand>
        <name>NAD(+)</name>
        <dbReference type="ChEBI" id="CHEBI:57540"/>
    </ligand>
</feature>
<feature type="domain" description="Lactate/malate dehydrogenase N-terminal" evidence="11">
    <location>
        <begin position="34"/>
        <end position="173"/>
    </location>
</feature>
<feature type="active site" description="Proton acceptor" evidence="8">
    <location>
        <position position="206"/>
    </location>
</feature>
<dbReference type="PROSITE" id="PS00064">
    <property type="entry name" value="L_LDH"/>
    <property type="match status" value="1"/>
</dbReference>
<dbReference type="Gene3D" id="3.90.110.10">
    <property type="entry name" value="Lactate dehydrogenase/glycoside hydrolase, family 4, C-terminal"/>
    <property type="match status" value="1"/>
</dbReference>
<reference evidence="13" key="2">
    <citation type="journal article" date="2013" name="PLoS ONE">
        <title>A Gene Expression Study of the Activities of Aromatic Ring-Cleavage Dioxygenases in Mycobacterium gilvum PYR-GCK to Changes in Salinity and pH during Pyrene Degradation.</title>
        <authorList>
            <person name="Badejo A.C."/>
            <person name="Badejo A.O."/>
            <person name="Shin K.H."/>
            <person name="Chai Y.G."/>
        </authorList>
    </citation>
    <scope>NUCLEOTIDE SEQUENCE [LARGE SCALE GENOMIC DNA]</scope>
    <source>
        <strain evidence="13">PYR-GCK</strain>
    </source>
</reference>
<evidence type="ECO:0000256" key="8">
    <source>
        <dbReference type="PIRSR" id="PIRSR000102-1"/>
    </source>
</evidence>
<evidence type="ECO:0000313" key="13">
    <source>
        <dbReference type="EMBL" id="ABP42801.1"/>
    </source>
</evidence>
<reference evidence="13" key="1">
    <citation type="submission" date="2007-04" db="EMBL/GenBank/DDBJ databases">
        <authorList>
            <consortium name="US DOE Joint Genome Institute"/>
            <person name="Copeland A."/>
            <person name="Lucas S."/>
            <person name="Lapidus A."/>
            <person name="Barry K."/>
            <person name="Detter J.C."/>
            <person name="Glavina del Rio T."/>
            <person name="Hammon N."/>
            <person name="Israni S."/>
            <person name="Dalin E."/>
            <person name="Tice H."/>
            <person name="Pitluck S."/>
            <person name="Chain P."/>
            <person name="Malfatti S."/>
            <person name="Shin M."/>
            <person name="Vergez L."/>
            <person name="Schmutz J."/>
            <person name="Larimer F."/>
            <person name="Land M."/>
            <person name="Hauser L."/>
            <person name="Kyrpides N."/>
            <person name="Mikhailova N."/>
            <person name="Miller C."/>
            <person name="Richardson P."/>
        </authorList>
    </citation>
    <scope>NUCLEOTIDE SEQUENCE</scope>
    <source>
        <strain evidence="13">PYR-GCK</strain>
    </source>
</reference>
<protein>
    <recommendedName>
        <fullName evidence="3 7">L-lactate dehydrogenase</fullName>
        <ecNumber evidence="3 7">1.1.1.27</ecNumber>
    </recommendedName>
</protein>
<evidence type="ECO:0000256" key="6">
    <source>
        <dbReference type="ARBA" id="ARBA00049258"/>
    </source>
</evidence>
<evidence type="ECO:0000256" key="1">
    <source>
        <dbReference type="ARBA" id="ARBA00004843"/>
    </source>
</evidence>
<dbReference type="AlphaFoldDB" id="A4T0X0"/>
<dbReference type="eggNOG" id="COG0039">
    <property type="taxonomic scope" value="Bacteria"/>
</dbReference>
<proteinExistence type="inferred from homology"/>
<dbReference type="InterPro" id="IPR011304">
    <property type="entry name" value="L-lactate_DH"/>
</dbReference>
<evidence type="ECO:0000259" key="12">
    <source>
        <dbReference type="Pfam" id="PF02866"/>
    </source>
</evidence>
<evidence type="ECO:0000256" key="3">
    <source>
        <dbReference type="ARBA" id="ARBA00012967"/>
    </source>
</evidence>
<dbReference type="STRING" id="350054.Mflv_0307"/>
<accession>A4T0X0</accession>
<evidence type="ECO:0000256" key="7">
    <source>
        <dbReference type="NCBIfam" id="TIGR01771"/>
    </source>
</evidence>
<dbReference type="SUPFAM" id="SSF56327">
    <property type="entry name" value="LDH C-terminal domain-like"/>
    <property type="match status" value="1"/>
</dbReference>
<evidence type="ECO:0000259" key="11">
    <source>
        <dbReference type="Pfam" id="PF00056"/>
    </source>
</evidence>
<feature type="domain" description="Lactate/malate dehydrogenase C-terminal" evidence="12">
    <location>
        <begin position="176"/>
        <end position="339"/>
    </location>
</feature>
<evidence type="ECO:0000256" key="2">
    <source>
        <dbReference type="ARBA" id="ARBA00006054"/>
    </source>
</evidence>
<dbReference type="GO" id="GO:0004459">
    <property type="term" value="F:L-lactate dehydrogenase (NAD+) activity"/>
    <property type="evidence" value="ECO:0007669"/>
    <property type="project" value="UniProtKB-UniRule"/>
</dbReference>
<dbReference type="PIRSF" id="PIRSF000102">
    <property type="entry name" value="Lac_mal_DH"/>
    <property type="match status" value="1"/>
</dbReference>
<organism evidence="13">
    <name type="scientific">Mycolicibacterium gilvum (strain PYR-GCK)</name>
    <name type="common">Mycobacterium gilvum (strain PYR-GCK)</name>
    <dbReference type="NCBI Taxonomy" id="350054"/>
    <lineage>
        <taxon>Bacteria</taxon>
        <taxon>Bacillati</taxon>
        <taxon>Actinomycetota</taxon>
        <taxon>Actinomycetes</taxon>
        <taxon>Mycobacteriales</taxon>
        <taxon>Mycobacteriaceae</taxon>
        <taxon>Mycolicibacterium</taxon>
    </lineage>
</organism>
<dbReference type="InterPro" id="IPR001557">
    <property type="entry name" value="L-lactate/malate_DH"/>
</dbReference>
<dbReference type="Pfam" id="PF00056">
    <property type="entry name" value="Ldh_1_N"/>
    <property type="match status" value="1"/>
</dbReference>
<sequence length="344" mass="35558">MFSAVGSIGCGGDSRSTDILLWGEDGPMPVEQNTKVSVIGMGSVGTAIAYACLIRGSAGALALYDLNAAKVRAEVLDLNHGSQFVPHCRITGSDDIAVTDGSAVIVVTAGAKQKPGQSRLELAATNVAMAQTLTPQLLERSPDAVIVFVTNPVDVVTFAAARSVNAAPGHIFGSGTVLDSSRFRYLIADRADLAVANVHGIIVGEHGDSEISLWSSVSVGGVPAAQFRRDGVPVFDEDTRKRISAEVVNAAYEIIAGKGATNLAIGLSTARIVEAVLGDEHRVLPVSTVQEGAYGILGVALSLPTVVSAHGAGRVLEVALSEDERVGLQASATTLRQAQERLGL</sequence>
<name>A4T0X0_MYCGI</name>
<evidence type="ECO:0000256" key="9">
    <source>
        <dbReference type="PIRSR" id="PIRSR000102-3"/>
    </source>
</evidence>
<comment type="catalytic activity">
    <reaction evidence="6">
        <text>(S)-lactate + NAD(+) = pyruvate + NADH + H(+)</text>
        <dbReference type="Rhea" id="RHEA:23444"/>
        <dbReference type="ChEBI" id="CHEBI:15361"/>
        <dbReference type="ChEBI" id="CHEBI:15378"/>
        <dbReference type="ChEBI" id="CHEBI:16651"/>
        <dbReference type="ChEBI" id="CHEBI:57540"/>
        <dbReference type="ChEBI" id="CHEBI:57945"/>
        <dbReference type="EC" id="1.1.1.27"/>
    </reaction>
</comment>
<dbReference type="Pfam" id="PF02866">
    <property type="entry name" value="Ldh_1_C"/>
    <property type="match status" value="1"/>
</dbReference>
<evidence type="ECO:0000256" key="4">
    <source>
        <dbReference type="ARBA" id="ARBA00023002"/>
    </source>
</evidence>
<feature type="binding site" evidence="9">
    <location>
        <begin position="40"/>
        <end position="45"/>
    </location>
    <ligand>
        <name>NAD(+)</name>
        <dbReference type="ChEBI" id="CHEBI:57540"/>
    </ligand>
</feature>
<dbReference type="InterPro" id="IPR015955">
    <property type="entry name" value="Lactate_DH/Glyco_Ohase_4_C"/>
</dbReference>
<dbReference type="EC" id="1.1.1.27" evidence="3 7"/>
<dbReference type="InterPro" id="IPR022383">
    <property type="entry name" value="Lactate/malate_DH_C"/>
</dbReference>
<keyword evidence="5 9" id="KW-0520">NAD</keyword>
<dbReference type="HOGENOM" id="CLU_045401_1_1_11"/>
<comment type="pathway">
    <text evidence="1">Fermentation; pyruvate fermentation to lactate; (S)-lactate from pyruvate: step 1/1.</text>
</comment>
<dbReference type="EMBL" id="CP000656">
    <property type="protein sequence ID" value="ABP42801.1"/>
    <property type="molecule type" value="Genomic_DNA"/>
</dbReference>
<dbReference type="InterPro" id="IPR036291">
    <property type="entry name" value="NAD(P)-bd_dom_sf"/>
</dbReference>
<dbReference type="GO" id="GO:0005737">
    <property type="term" value="C:cytoplasm"/>
    <property type="evidence" value="ECO:0007669"/>
    <property type="project" value="UniProtKB-UniRule"/>
</dbReference>
<dbReference type="InterPro" id="IPR018177">
    <property type="entry name" value="L-lactate_DH_AS"/>
</dbReference>
<dbReference type="SUPFAM" id="SSF51735">
    <property type="entry name" value="NAD(P)-binding Rossmann-fold domains"/>
    <property type="match status" value="1"/>
</dbReference>
<dbReference type="KEGG" id="mgi:Mflv_0307"/>
<dbReference type="CDD" id="cd05292">
    <property type="entry name" value="LDH_2"/>
    <property type="match status" value="1"/>
</dbReference>
<keyword evidence="4 10" id="KW-0560">Oxidoreductase</keyword>
<dbReference type="InterPro" id="IPR001236">
    <property type="entry name" value="Lactate/malate_DH_N"/>
</dbReference>
<dbReference type="NCBIfam" id="TIGR01771">
    <property type="entry name" value="L-LDH-NAD"/>
    <property type="match status" value="1"/>
</dbReference>
<feature type="binding site" evidence="9">
    <location>
        <position position="126"/>
    </location>
    <ligand>
        <name>NAD(+)</name>
        <dbReference type="ChEBI" id="CHEBI:57540"/>
    </ligand>
</feature>
<comment type="similarity">
    <text evidence="2">Belongs to the LDH/MDH superfamily. LDH family.</text>
</comment>
<gene>
    <name evidence="13" type="ordered locus">Mflv_0307</name>
</gene>
<feature type="binding site" evidence="9">
    <location>
        <position position="65"/>
    </location>
    <ligand>
        <name>NAD(+)</name>
        <dbReference type="ChEBI" id="CHEBI:57540"/>
    </ligand>
</feature>
<dbReference type="Gene3D" id="3.40.50.720">
    <property type="entry name" value="NAD(P)-binding Rossmann-like Domain"/>
    <property type="match status" value="1"/>
</dbReference>
<dbReference type="GO" id="GO:0006089">
    <property type="term" value="P:lactate metabolic process"/>
    <property type="evidence" value="ECO:0007669"/>
    <property type="project" value="TreeGrafter"/>
</dbReference>